<keyword evidence="3" id="KW-1185">Reference proteome</keyword>
<dbReference type="RefSeq" id="WP_153802071.1">
    <property type="nucleotide sequence ID" value="NZ_CP045798.1"/>
</dbReference>
<gene>
    <name evidence="2" type="ORF">BR63_08215</name>
</gene>
<protein>
    <submittedName>
        <fullName evidence="2">Uncharacterized protein</fullName>
    </submittedName>
</protein>
<organism evidence="2 3">
    <name type="scientific">Thermanaerosceptrum fracticalcis</name>
    <dbReference type="NCBI Taxonomy" id="1712410"/>
    <lineage>
        <taxon>Bacteria</taxon>
        <taxon>Bacillati</taxon>
        <taxon>Bacillota</taxon>
        <taxon>Clostridia</taxon>
        <taxon>Eubacteriales</taxon>
        <taxon>Peptococcaceae</taxon>
        <taxon>Thermanaerosceptrum</taxon>
    </lineage>
</organism>
<dbReference type="KEGG" id="tfr:BR63_08215"/>
<evidence type="ECO:0000256" key="1">
    <source>
        <dbReference type="SAM" id="Phobius"/>
    </source>
</evidence>
<sequence>MIQPKHTFVKYYLDGKYGVDSHTLLSLSSLLTIMAGYPLLRKVRI</sequence>
<reference evidence="2 3" key="1">
    <citation type="journal article" date="2019" name="Front. Microbiol.">
        <title>Thermoanaerosceptrum fracticalcis gen. nov. sp. nov., a Novel Fumarate-Fermenting Microorganism From a Deep Fractured Carbonate Aquifer of the US Great Basin.</title>
        <authorList>
            <person name="Hamilton-Brehm S.D."/>
            <person name="Stewart L.E."/>
            <person name="Zavarin M."/>
            <person name="Caldwell M."/>
            <person name="Lawson P.A."/>
            <person name="Onstott T.C."/>
            <person name="Grzymski J."/>
            <person name="Neveux I."/>
            <person name="Lollar B.S."/>
            <person name="Russell C.E."/>
            <person name="Moser D.P."/>
        </authorList>
    </citation>
    <scope>NUCLEOTIDE SEQUENCE [LARGE SCALE GENOMIC DNA]</scope>
    <source>
        <strain evidence="2 3">DRI-13</strain>
    </source>
</reference>
<evidence type="ECO:0000313" key="3">
    <source>
        <dbReference type="Proteomes" id="UP000515847"/>
    </source>
</evidence>
<feature type="transmembrane region" description="Helical" evidence="1">
    <location>
        <begin position="22"/>
        <end position="40"/>
    </location>
</feature>
<keyword evidence="1" id="KW-0812">Transmembrane</keyword>
<name>A0A7G6E2J3_THEFR</name>
<proteinExistence type="predicted"/>
<keyword evidence="1" id="KW-1133">Transmembrane helix</keyword>
<dbReference type="EMBL" id="CP045798">
    <property type="protein sequence ID" value="QNB46297.1"/>
    <property type="molecule type" value="Genomic_DNA"/>
</dbReference>
<keyword evidence="1" id="KW-0472">Membrane</keyword>
<accession>A0A7G6E2J3</accession>
<evidence type="ECO:0000313" key="2">
    <source>
        <dbReference type="EMBL" id="QNB46297.1"/>
    </source>
</evidence>
<dbReference type="AlphaFoldDB" id="A0A7G6E2J3"/>
<dbReference type="Proteomes" id="UP000515847">
    <property type="component" value="Chromosome"/>
</dbReference>